<evidence type="ECO:0000313" key="16">
    <source>
        <dbReference type="EMBL" id="RJF90247.1"/>
    </source>
</evidence>
<dbReference type="SUPFAM" id="SSF56935">
    <property type="entry name" value="Porins"/>
    <property type="match status" value="1"/>
</dbReference>
<dbReference type="CDD" id="cd01347">
    <property type="entry name" value="ligand_gated_channel"/>
    <property type="match status" value="1"/>
</dbReference>
<reference evidence="16 17" key="1">
    <citation type="submission" date="2018-09" db="EMBL/GenBank/DDBJ databases">
        <authorList>
            <person name="Zhu H."/>
        </authorList>
    </citation>
    <scope>NUCLEOTIDE SEQUENCE [LARGE SCALE GENOMIC DNA]</scope>
    <source>
        <strain evidence="16 17">K2R01-6</strain>
    </source>
</reference>
<evidence type="ECO:0000256" key="12">
    <source>
        <dbReference type="RuleBase" id="RU003357"/>
    </source>
</evidence>
<comment type="subcellular location">
    <subcellularLocation>
        <location evidence="1 11">Cell outer membrane</location>
        <topology evidence="1 11">Multi-pass membrane protein</topology>
    </subcellularLocation>
</comment>
<accession>A0A418WJM4</accession>
<feature type="signal peptide" evidence="13">
    <location>
        <begin position="1"/>
        <end position="34"/>
    </location>
</feature>
<dbReference type="AlphaFoldDB" id="A0A418WJM4"/>
<evidence type="ECO:0000256" key="6">
    <source>
        <dbReference type="ARBA" id="ARBA00023004"/>
    </source>
</evidence>
<evidence type="ECO:0000256" key="2">
    <source>
        <dbReference type="ARBA" id="ARBA00022448"/>
    </source>
</evidence>
<evidence type="ECO:0000256" key="9">
    <source>
        <dbReference type="ARBA" id="ARBA00023136"/>
    </source>
</evidence>
<dbReference type="PROSITE" id="PS52016">
    <property type="entry name" value="TONB_DEPENDENT_REC_3"/>
    <property type="match status" value="1"/>
</dbReference>
<keyword evidence="9 11" id="KW-0472">Membrane</keyword>
<keyword evidence="10 11" id="KW-0998">Cell outer membrane</keyword>
<keyword evidence="13" id="KW-0732">Signal</keyword>
<dbReference type="PANTHER" id="PTHR32552">
    <property type="entry name" value="FERRICHROME IRON RECEPTOR-RELATED"/>
    <property type="match status" value="1"/>
</dbReference>
<evidence type="ECO:0000256" key="13">
    <source>
        <dbReference type="SAM" id="SignalP"/>
    </source>
</evidence>
<gene>
    <name evidence="16" type="ORF">D3876_08175</name>
</gene>
<protein>
    <submittedName>
        <fullName evidence="16">TonB-dependent receptor</fullName>
    </submittedName>
</protein>
<comment type="similarity">
    <text evidence="11 12">Belongs to the TonB-dependent receptor family.</text>
</comment>
<evidence type="ECO:0000259" key="15">
    <source>
        <dbReference type="Pfam" id="PF07715"/>
    </source>
</evidence>
<proteinExistence type="inferred from homology"/>
<dbReference type="InterPro" id="IPR036942">
    <property type="entry name" value="Beta-barrel_TonB_sf"/>
</dbReference>
<sequence>MRRPVESGRAVRRRRVTLFAAASAIAWTATPGAAQTTPAPKDEPIEESKEIIVTATRRQESLQDVSGSVSALSNTQLERRGIDNFENLAPSIPGLTLNQAVKNRATFNIRGIATNVNGSNTQEPVSVYINDAPVTDTFAAAVQPDLRLFDVDRVEVLRGPQGTLFGSGSLGGTIRILTKRPDASKFEGAARIDLGVTEGGALRQRYDAMLNVPILDDQLAIRAVGYYRNEDGWVRNVTLGTRNDTVDWGGRVALLWAPGDDTSVRAEVIHQDSDPEDGDSWNPALGKFTSGAAISEGRPARFTTYNLTLEHDIEGVANLMSSTTYQQSHTGRFLDVGDLLGVGLPVLQQSSPWDSEFFTQEVRAVSNTDSPFQWVTGLFYIDRKTDINFLIRVPGLGALFGIPIPDDAFFVTDITTKSKELAIYADVSYQLTDKLKISAGARGFETKVSYSEPDRRVLNFATGGFDTVSFVNKGKDSSLTWRAALSYEPNDDTLLYASVSKGFRIGQVNANRGPSAIDPTDVVIPEAYKPDSTINYELGVKSTFADGRITANLAAFYIDWKDIQVDSVRVSDFLNFVANAGRAHSMGLELDINARPVDGLDLSLATTIQESEIDEIDPAASLQSGVVEGDRLPGGIKFKISGSAQYTWDLASDWQAYVRVDAQHVGSSTNNFSNTAGTNIPSPFFAMNEAYENVNASIGFLTEGWELVAYVENLTNDDSFIINQGGRFPNSVNTLRPRTFGGRATFKF</sequence>
<keyword evidence="16" id="KW-0675">Receptor</keyword>
<name>A0A418WJM4_9SPHN</name>
<evidence type="ECO:0000313" key="17">
    <source>
        <dbReference type="Proteomes" id="UP000286100"/>
    </source>
</evidence>
<dbReference type="Gene3D" id="2.40.170.20">
    <property type="entry name" value="TonB-dependent receptor, beta-barrel domain"/>
    <property type="match status" value="1"/>
</dbReference>
<feature type="domain" description="TonB-dependent receptor plug" evidence="15">
    <location>
        <begin position="62"/>
        <end position="173"/>
    </location>
</feature>
<evidence type="ECO:0000256" key="8">
    <source>
        <dbReference type="ARBA" id="ARBA00023077"/>
    </source>
</evidence>
<evidence type="ECO:0000259" key="14">
    <source>
        <dbReference type="Pfam" id="PF00593"/>
    </source>
</evidence>
<dbReference type="InterPro" id="IPR012910">
    <property type="entry name" value="Plug_dom"/>
</dbReference>
<keyword evidence="6" id="KW-0408">Iron</keyword>
<dbReference type="GO" id="GO:0009279">
    <property type="term" value="C:cell outer membrane"/>
    <property type="evidence" value="ECO:0007669"/>
    <property type="project" value="UniProtKB-SubCell"/>
</dbReference>
<keyword evidence="5 11" id="KW-0812">Transmembrane</keyword>
<evidence type="ECO:0000256" key="5">
    <source>
        <dbReference type="ARBA" id="ARBA00022692"/>
    </source>
</evidence>
<dbReference type="EMBL" id="QYUM01000003">
    <property type="protein sequence ID" value="RJF90247.1"/>
    <property type="molecule type" value="Genomic_DNA"/>
</dbReference>
<keyword evidence="7" id="KW-0406">Ion transport</keyword>
<evidence type="ECO:0000256" key="1">
    <source>
        <dbReference type="ARBA" id="ARBA00004571"/>
    </source>
</evidence>
<keyword evidence="17" id="KW-1185">Reference proteome</keyword>
<dbReference type="GO" id="GO:0006826">
    <property type="term" value="P:iron ion transport"/>
    <property type="evidence" value="ECO:0007669"/>
    <property type="project" value="UniProtKB-KW"/>
</dbReference>
<dbReference type="Pfam" id="PF07715">
    <property type="entry name" value="Plug"/>
    <property type="match status" value="1"/>
</dbReference>
<evidence type="ECO:0000256" key="11">
    <source>
        <dbReference type="PROSITE-ProRule" id="PRU01360"/>
    </source>
</evidence>
<dbReference type="InterPro" id="IPR000531">
    <property type="entry name" value="Beta-barrel_TonB"/>
</dbReference>
<organism evidence="16 17">
    <name type="scientific">Sphingomonas cavernae</name>
    <dbReference type="NCBI Taxonomy" id="2320861"/>
    <lineage>
        <taxon>Bacteria</taxon>
        <taxon>Pseudomonadati</taxon>
        <taxon>Pseudomonadota</taxon>
        <taxon>Alphaproteobacteria</taxon>
        <taxon>Sphingomonadales</taxon>
        <taxon>Sphingomonadaceae</taxon>
        <taxon>Sphingomonas</taxon>
    </lineage>
</organism>
<keyword evidence="3 11" id="KW-1134">Transmembrane beta strand</keyword>
<comment type="caution">
    <text evidence="16">The sequence shown here is derived from an EMBL/GenBank/DDBJ whole genome shotgun (WGS) entry which is preliminary data.</text>
</comment>
<dbReference type="Pfam" id="PF00593">
    <property type="entry name" value="TonB_dep_Rec_b-barrel"/>
    <property type="match status" value="1"/>
</dbReference>
<evidence type="ECO:0000256" key="10">
    <source>
        <dbReference type="ARBA" id="ARBA00023237"/>
    </source>
</evidence>
<keyword evidence="8 12" id="KW-0798">TonB box</keyword>
<dbReference type="InterPro" id="IPR039426">
    <property type="entry name" value="TonB-dep_rcpt-like"/>
</dbReference>
<evidence type="ECO:0000256" key="4">
    <source>
        <dbReference type="ARBA" id="ARBA00022496"/>
    </source>
</evidence>
<evidence type="ECO:0000256" key="7">
    <source>
        <dbReference type="ARBA" id="ARBA00023065"/>
    </source>
</evidence>
<evidence type="ECO:0000256" key="3">
    <source>
        <dbReference type="ARBA" id="ARBA00022452"/>
    </source>
</evidence>
<keyword evidence="2 11" id="KW-0813">Transport</keyword>
<dbReference type="PANTHER" id="PTHR32552:SF81">
    <property type="entry name" value="TONB-DEPENDENT OUTER MEMBRANE RECEPTOR"/>
    <property type="match status" value="1"/>
</dbReference>
<dbReference type="Proteomes" id="UP000286100">
    <property type="component" value="Unassembled WGS sequence"/>
</dbReference>
<keyword evidence="4" id="KW-0410">Iron transport</keyword>
<feature type="chain" id="PRO_5019296420" evidence="13">
    <location>
        <begin position="35"/>
        <end position="748"/>
    </location>
</feature>
<feature type="domain" description="TonB-dependent receptor-like beta-barrel" evidence="14">
    <location>
        <begin position="244"/>
        <end position="714"/>
    </location>
</feature>
<dbReference type="OrthoDB" id="9760333at2"/>